<feature type="chain" id="PRO_5008101354" description="Secreted protein" evidence="1">
    <location>
        <begin position="21"/>
        <end position="136"/>
    </location>
</feature>
<accession>A0A179F7R6</accession>
<comment type="caution">
    <text evidence="2">The sequence shown here is derived from an EMBL/GenBank/DDBJ whole genome shotgun (WGS) entry which is preliminary data.</text>
</comment>
<evidence type="ECO:0008006" key="4">
    <source>
        <dbReference type="Google" id="ProtNLM"/>
    </source>
</evidence>
<dbReference type="EMBL" id="LSBI01000035">
    <property type="protein sequence ID" value="OAQ61380.1"/>
    <property type="molecule type" value="Genomic_DNA"/>
</dbReference>
<sequence length="136" mass="14535">MLAALFLVSAIHLCPVPLNCVDLVSMAVSIVQCVSESVLFNRDSYSMRLASPPILRRLASKSGASGSSCKPGSTCRVVSVSGGPRVSEECPADRTRVGINMTGCRPRGQQVALVVHAAWANPGRSRRSVQSWHSRE</sequence>
<reference evidence="2 3" key="1">
    <citation type="submission" date="2016-02" db="EMBL/GenBank/DDBJ databases">
        <title>Biosynthesis of antibiotic leucinostatins and their inhibition on Phytophthora in bio-control Purpureocillium lilacinum.</title>
        <authorList>
            <person name="Wang G."/>
            <person name="Liu Z."/>
            <person name="Lin R."/>
            <person name="Li E."/>
            <person name="Mao Z."/>
            <person name="Ling J."/>
            <person name="Yin W."/>
            <person name="Xie B."/>
        </authorList>
    </citation>
    <scope>NUCLEOTIDE SEQUENCE [LARGE SCALE GENOMIC DNA]</scope>
    <source>
        <strain evidence="2">PLFJ-1</strain>
    </source>
</reference>
<evidence type="ECO:0000256" key="1">
    <source>
        <dbReference type="SAM" id="SignalP"/>
    </source>
</evidence>
<proteinExistence type="predicted"/>
<keyword evidence="1" id="KW-0732">Signal</keyword>
<feature type="signal peptide" evidence="1">
    <location>
        <begin position="1"/>
        <end position="20"/>
    </location>
</feature>
<name>A0A179F7R6_PURLI</name>
<protein>
    <recommendedName>
        <fullName evidence="4">Secreted protein</fullName>
    </recommendedName>
</protein>
<dbReference type="Proteomes" id="UP000078340">
    <property type="component" value="Unassembled WGS sequence"/>
</dbReference>
<organism evidence="2 3">
    <name type="scientific">Purpureocillium lilacinum</name>
    <name type="common">Paecilomyces lilacinus</name>
    <dbReference type="NCBI Taxonomy" id="33203"/>
    <lineage>
        <taxon>Eukaryota</taxon>
        <taxon>Fungi</taxon>
        <taxon>Dikarya</taxon>
        <taxon>Ascomycota</taxon>
        <taxon>Pezizomycotina</taxon>
        <taxon>Sordariomycetes</taxon>
        <taxon>Hypocreomycetidae</taxon>
        <taxon>Hypocreales</taxon>
        <taxon>Ophiocordycipitaceae</taxon>
        <taxon>Purpureocillium</taxon>
    </lineage>
</organism>
<evidence type="ECO:0000313" key="2">
    <source>
        <dbReference type="EMBL" id="OAQ61380.1"/>
    </source>
</evidence>
<gene>
    <name evidence="2" type="ORF">VFPFJ_11441</name>
</gene>
<dbReference type="AlphaFoldDB" id="A0A179F7R6"/>
<evidence type="ECO:0000313" key="3">
    <source>
        <dbReference type="Proteomes" id="UP000078340"/>
    </source>
</evidence>